<sequence>MAKEKERQKLAEENLHRRREKKGKLLLLTIAGALLAVQLVSIFISGQMVSFALHLILIILMHQGYAWAKYVLASLMVLSVWVGVLGLTGYLPLSMPYPAASYAILAFYAAIAAVLFFSKSVSAYMRSKRNKTKEGARA</sequence>
<evidence type="ECO:0000256" key="1">
    <source>
        <dbReference type="SAM" id="Phobius"/>
    </source>
</evidence>
<dbReference type="EMBL" id="BMGR01000002">
    <property type="protein sequence ID" value="GGF92765.1"/>
    <property type="molecule type" value="Genomic_DNA"/>
</dbReference>
<feature type="transmembrane region" description="Helical" evidence="1">
    <location>
        <begin position="75"/>
        <end position="93"/>
    </location>
</feature>
<protein>
    <submittedName>
        <fullName evidence="2">Uncharacterized protein</fullName>
    </submittedName>
</protein>
<name>A0A917CMI3_9BACL</name>
<dbReference type="AlphaFoldDB" id="A0A917CMI3"/>
<feature type="transmembrane region" description="Helical" evidence="1">
    <location>
        <begin position="51"/>
        <end position="68"/>
    </location>
</feature>
<evidence type="ECO:0000313" key="3">
    <source>
        <dbReference type="Proteomes" id="UP000644756"/>
    </source>
</evidence>
<keyword evidence="1" id="KW-0472">Membrane</keyword>
<accession>A0A917CMI3</accession>
<gene>
    <name evidence="2" type="ORF">GCM10010916_07670</name>
</gene>
<comment type="caution">
    <text evidence="2">The sequence shown here is derived from an EMBL/GenBank/DDBJ whole genome shotgun (WGS) entry which is preliminary data.</text>
</comment>
<dbReference type="RefSeq" id="WP_188529174.1">
    <property type="nucleotide sequence ID" value="NZ_BMGR01000002.1"/>
</dbReference>
<keyword evidence="1" id="KW-1133">Transmembrane helix</keyword>
<evidence type="ECO:0000313" key="2">
    <source>
        <dbReference type="EMBL" id="GGF92765.1"/>
    </source>
</evidence>
<feature type="transmembrane region" description="Helical" evidence="1">
    <location>
        <begin position="25"/>
        <end position="45"/>
    </location>
</feature>
<dbReference type="Proteomes" id="UP000644756">
    <property type="component" value="Unassembled WGS sequence"/>
</dbReference>
<organism evidence="2 3">
    <name type="scientific">Paenibacillus abyssi</name>
    <dbReference type="NCBI Taxonomy" id="1340531"/>
    <lineage>
        <taxon>Bacteria</taxon>
        <taxon>Bacillati</taxon>
        <taxon>Bacillota</taxon>
        <taxon>Bacilli</taxon>
        <taxon>Bacillales</taxon>
        <taxon>Paenibacillaceae</taxon>
        <taxon>Paenibacillus</taxon>
    </lineage>
</organism>
<proteinExistence type="predicted"/>
<feature type="transmembrane region" description="Helical" evidence="1">
    <location>
        <begin position="99"/>
        <end position="118"/>
    </location>
</feature>
<keyword evidence="1" id="KW-0812">Transmembrane</keyword>
<reference evidence="2" key="2">
    <citation type="submission" date="2020-09" db="EMBL/GenBank/DDBJ databases">
        <authorList>
            <person name="Sun Q."/>
            <person name="Zhou Y."/>
        </authorList>
    </citation>
    <scope>NUCLEOTIDE SEQUENCE</scope>
    <source>
        <strain evidence="2">CGMCC 1.12987</strain>
    </source>
</reference>
<keyword evidence="3" id="KW-1185">Reference proteome</keyword>
<reference evidence="2" key="1">
    <citation type="journal article" date="2014" name="Int. J. Syst. Evol. Microbiol.">
        <title>Complete genome sequence of Corynebacterium casei LMG S-19264T (=DSM 44701T), isolated from a smear-ripened cheese.</title>
        <authorList>
            <consortium name="US DOE Joint Genome Institute (JGI-PGF)"/>
            <person name="Walter F."/>
            <person name="Albersmeier A."/>
            <person name="Kalinowski J."/>
            <person name="Ruckert C."/>
        </authorList>
    </citation>
    <scope>NUCLEOTIDE SEQUENCE</scope>
    <source>
        <strain evidence="2">CGMCC 1.12987</strain>
    </source>
</reference>